<name>A0A9J6FG66_HAELO</name>
<keyword evidence="3" id="KW-1185">Reference proteome</keyword>
<proteinExistence type="predicted"/>
<evidence type="ECO:0000313" key="2">
    <source>
        <dbReference type="EMBL" id="KAH9361401.1"/>
    </source>
</evidence>
<reference evidence="2 3" key="1">
    <citation type="journal article" date="2020" name="Cell">
        <title>Large-Scale Comparative Analyses of Tick Genomes Elucidate Their Genetic Diversity and Vector Capacities.</title>
        <authorList>
            <consortium name="Tick Genome and Microbiome Consortium (TIGMIC)"/>
            <person name="Jia N."/>
            <person name="Wang J."/>
            <person name="Shi W."/>
            <person name="Du L."/>
            <person name="Sun Y."/>
            <person name="Zhan W."/>
            <person name="Jiang J.F."/>
            <person name="Wang Q."/>
            <person name="Zhang B."/>
            <person name="Ji P."/>
            <person name="Bell-Sakyi L."/>
            <person name="Cui X.M."/>
            <person name="Yuan T.T."/>
            <person name="Jiang B.G."/>
            <person name="Yang W.F."/>
            <person name="Lam T.T."/>
            <person name="Chang Q.C."/>
            <person name="Ding S.J."/>
            <person name="Wang X.J."/>
            <person name="Zhu J.G."/>
            <person name="Ruan X.D."/>
            <person name="Zhao L."/>
            <person name="Wei J.T."/>
            <person name="Ye R.Z."/>
            <person name="Que T.C."/>
            <person name="Du C.H."/>
            <person name="Zhou Y.H."/>
            <person name="Cheng J.X."/>
            <person name="Dai P.F."/>
            <person name="Guo W.B."/>
            <person name="Han X.H."/>
            <person name="Huang E.J."/>
            <person name="Li L.F."/>
            <person name="Wei W."/>
            <person name="Gao Y.C."/>
            <person name="Liu J.Z."/>
            <person name="Shao H.Z."/>
            <person name="Wang X."/>
            <person name="Wang C.C."/>
            <person name="Yang T.C."/>
            <person name="Huo Q.B."/>
            <person name="Li W."/>
            <person name="Chen H.Y."/>
            <person name="Chen S.E."/>
            <person name="Zhou L.G."/>
            <person name="Ni X.B."/>
            <person name="Tian J.H."/>
            <person name="Sheng Y."/>
            <person name="Liu T."/>
            <person name="Pan Y.S."/>
            <person name="Xia L.Y."/>
            <person name="Li J."/>
            <person name="Zhao F."/>
            <person name="Cao W.C."/>
        </authorList>
    </citation>
    <scope>NUCLEOTIDE SEQUENCE [LARGE SCALE GENOMIC DNA]</scope>
    <source>
        <strain evidence="2">HaeL-2018</strain>
    </source>
</reference>
<gene>
    <name evidence="2" type="ORF">HPB48_003925</name>
</gene>
<dbReference type="VEuPathDB" id="VectorBase:HLOH_063500"/>
<accession>A0A9J6FG66</accession>
<dbReference type="Pfam" id="PF20146">
    <property type="entry name" value="NRF"/>
    <property type="match status" value="1"/>
</dbReference>
<dbReference type="AlphaFoldDB" id="A0A9J6FG66"/>
<dbReference type="Proteomes" id="UP000821853">
    <property type="component" value="Chromosome 1"/>
</dbReference>
<protein>
    <recommendedName>
        <fullName evidence="1">Nose resistant-to-fluoxetine protein N-terminal domain-containing protein</fullName>
    </recommendedName>
</protein>
<evidence type="ECO:0000259" key="1">
    <source>
        <dbReference type="Pfam" id="PF20146"/>
    </source>
</evidence>
<comment type="caution">
    <text evidence="2">The sequence shown here is derived from an EMBL/GenBank/DDBJ whole genome shotgun (WGS) entry which is preliminary data.</text>
</comment>
<sequence length="153" mass="16893">MPTLKNVTALCTNKSLVHAPHFIETTATETHHGSLAVLDSSGKIPDGILEGSLVAMGSYNECVDIVAQDEGQENEYFRGQYCALDVKPFLPPKPRKYNPQHMFRNISQALPILKVSELLQPLSVPFLSATRHKPEHCAETLRLSLLGRTSSQI</sequence>
<dbReference type="EMBL" id="JABSTR010000001">
    <property type="protein sequence ID" value="KAH9361401.1"/>
    <property type="molecule type" value="Genomic_DNA"/>
</dbReference>
<dbReference type="OrthoDB" id="6511630at2759"/>
<dbReference type="InterPro" id="IPR006621">
    <property type="entry name" value="Nose-resist-to-fluoxetine_N"/>
</dbReference>
<organism evidence="2 3">
    <name type="scientific">Haemaphysalis longicornis</name>
    <name type="common">Bush tick</name>
    <dbReference type="NCBI Taxonomy" id="44386"/>
    <lineage>
        <taxon>Eukaryota</taxon>
        <taxon>Metazoa</taxon>
        <taxon>Ecdysozoa</taxon>
        <taxon>Arthropoda</taxon>
        <taxon>Chelicerata</taxon>
        <taxon>Arachnida</taxon>
        <taxon>Acari</taxon>
        <taxon>Parasitiformes</taxon>
        <taxon>Ixodida</taxon>
        <taxon>Ixodoidea</taxon>
        <taxon>Ixodidae</taxon>
        <taxon>Haemaphysalinae</taxon>
        <taxon>Haemaphysalis</taxon>
    </lineage>
</organism>
<evidence type="ECO:0000313" key="3">
    <source>
        <dbReference type="Proteomes" id="UP000821853"/>
    </source>
</evidence>
<feature type="domain" description="Nose resistant-to-fluoxetine protein N-terminal" evidence="1">
    <location>
        <begin position="33"/>
        <end position="105"/>
    </location>
</feature>